<dbReference type="Proteomes" id="UP000464378">
    <property type="component" value="Chromosome"/>
</dbReference>
<proteinExistence type="predicted"/>
<feature type="domain" description="Enoyl reductase (ER)" evidence="1">
    <location>
        <begin position="11"/>
        <end position="333"/>
    </location>
</feature>
<dbReference type="InParanoid" id="A0A6C2YVL8"/>
<dbReference type="Pfam" id="PF00107">
    <property type="entry name" value="ADH_zinc_N"/>
    <property type="match status" value="1"/>
</dbReference>
<dbReference type="PANTHER" id="PTHR45033">
    <property type="match status" value="1"/>
</dbReference>
<sequence length="338" mass="36238">MRVMQLANGFGRDKVQLAERPNPTPGFGQVVVRMRAVSLNYRDLMMVRGQYNPKLAMPRILGSDGAGEILSVGPGATQWQPGDRVIGTFFEQWQDGPLTTTAMRSARGGEADGVLTEQLLAPESSLVRMPGHLDFAEAATLPCAAVTAWNGLIHAPILPGDTVLLQGTGGVSIFALQFAKQMGARVLLTSSSDAKLERAKQLGADAVCNYRTQPDWDKWARQETGGMGVDRIIEVGGAGTLERSMRAIRPGGQISLIGVLSDAGSTINPIPLLMMGVTLRGIFVGSRALFESMNRAIALHQLRPIIDQRFAFEQTAAALAALESGSHFGKIVIEFPSE</sequence>
<dbReference type="KEGG" id="tim:GMBLW1_37620"/>
<evidence type="ECO:0000313" key="3">
    <source>
        <dbReference type="Proteomes" id="UP000464378"/>
    </source>
</evidence>
<dbReference type="InterPro" id="IPR020843">
    <property type="entry name" value="ER"/>
</dbReference>
<dbReference type="GO" id="GO:0016491">
    <property type="term" value="F:oxidoreductase activity"/>
    <property type="evidence" value="ECO:0007669"/>
    <property type="project" value="InterPro"/>
</dbReference>
<dbReference type="SUPFAM" id="SSF50129">
    <property type="entry name" value="GroES-like"/>
    <property type="match status" value="1"/>
</dbReference>
<dbReference type="Gene3D" id="3.90.180.10">
    <property type="entry name" value="Medium-chain alcohol dehydrogenases, catalytic domain"/>
    <property type="match status" value="1"/>
</dbReference>
<dbReference type="EMBL" id="LR593887">
    <property type="protein sequence ID" value="VTS08218.1"/>
    <property type="molecule type" value="Genomic_DNA"/>
</dbReference>
<evidence type="ECO:0000313" key="2">
    <source>
        <dbReference type="EMBL" id="VIP05431.1"/>
    </source>
</evidence>
<dbReference type="AlphaFoldDB" id="A0A6C2YVL8"/>
<dbReference type="InterPro" id="IPR013154">
    <property type="entry name" value="ADH-like_N"/>
</dbReference>
<dbReference type="InterPro" id="IPR013149">
    <property type="entry name" value="ADH-like_C"/>
</dbReference>
<dbReference type="InterPro" id="IPR052711">
    <property type="entry name" value="Zinc_ADH-like"/>
</dbReference>
<evidence type="ECO:0000259" key="1">
    <source>
        <dbReference type="SMART" id="SM00829"/>
    </source>
</evidence>
<dbReference type="InterPro" id="IPR011032">
    <property type="entry name" value="GroES-like_sf"/>
</dbReference>
<dbReference type="PANTHER" id="PTHR45033:SF2">
    <property type="entry name" value="ZINC-TYPE ALCOHOL DEHYDROGENASE-LIKE PROTEIN C1773.06C"/>
    <property type="match status" value="1"/>
</dbReference>
<dbReference type="SMART" id="SM00829">
    <property type="entry name" value="PKS_ER"/>
    <property type="match status" value="1"/>
</dbReference>
<organism evidence="2">
    <name type="scientific">Tuwongella immobilis</name>
    <dbReference type="NCBI Taxonomy" id="692036"/>
    <lineage>
        <taxon>Bacteria</taxon>
        <taxon>Pseudomonadati</taxon>
        <taxon>Planctomycetota</taxon>
        <taxon>Planctomycetia</taxon>
        <taxon>Gemmatales</taxon>
        <taxon>Gemmataceae</taxon>
        <taxon>Tuwongella</taxon>
    </lineage>
</organism>
<dbReference type="EMBL" id="LR586016">
    <property type="protein sequence ID" value="VIP05431.1"/>
    <property type="molecule type" value="Genomic_DNA"/>
</dbReference>
<gene>
    <name evidence="2" type="ORF">GMBLW1_37620</name>
</gene>
<protein>
    <recommendedName>
        <fullName evidence="1">Enoyl reductase (ER) domain-containing protein</fullName>
    </recommendedName>
</protein>
<dbReference type="InterPro" id="IPR036291">
    <property type="entry name" value="NAD(P)-bd_dom_sf"/>
</dbReference>
<keyword evidence="3" id="KW-1185">Reference proteome</keyword>
<reference evidence="2" key="1">
    <citation type="submission" date="2019-04" db="EMBL/GenBank/DDBJ databases">
        <authorList>
            <consortium name="Science for Life Laboratories"/>
        </authorList>
    </citation>
    <scope>NUCLEOTIDE SEQUENCE</scope>
    <source>
        <strain evidence="2">MBLW1</strain>
    </source>
</reference>
<dbReference type="CDD" id="cd08276">
    <property type="entry name" value="MDR7"/>
    <property type="match status" value="1"/>
</dbReference>
<dbReference type="Pfam" id="PF08240">
    <property type="entry name" value="ADH_N"/>
    <property type="match status" value="1"/>
</dbReference>
<accession>A0A6C2YVL8</accession>
<dbReference type="SUPFAM" id="SSF51735">
    <property type="entry name" value="NAD(P)-binding Rossmann-fold domains"/>
    <property type="match status" value="1"/>
</dbReference>
<name>A0A6C2YVL8_9BACT</name>
<dbReference type="RefSeq" id="WP_162660503.1">
    <property type="nucleotide sequence ID" value="NZ_LR593887.1"/>
</dbReference>
<dbReference type="Gene3D" id="3.40.50.720">
    <property type="entry name" value="NAD(P)-binding Rossmann-like Domain"/>
    <property type="match status" value="1"/>
</dbReference>